<keyword evidence="2" id="KW-0812">Transmembrane</keyword>
<keyword evidence="2" id="KW-0472">Membrane</keyword>
<evidence type="ECO:0000256" key="2">
    <source>
        <dbReference type="SAM" id="Phobius"/>
    </source>
</evidence>
<feature type="transmembrane region" description="Helical" evidence="2">
    <location>
        <begin position="523"/>
        <end position="544"/>
    </location>
</feature>
<evidence type="ECO:0008006" key="5">
    <source>
        <dbReference type="Google" id="ProtNLM"/>
    </source>
</evidence>
<feature type="transmembrane region" description="Helical" evidence="2">
    <location>
        <begin position="284"/>
        <end position="304"/>
    </location>
</feature>
<feature type="transmembrane region" description="Helical" evidence="2">
    <location>
        <begin position="310"/>
        <end position="332"/>
    </location>
</feature>
<protein>
    <recommendedName>
        <fullName evidence="5">Major facilitator superfamily MFS-1 protein</fullName>
    </recommendedName>
</protein>
<keyword evidence="2" id="KW-1133">Transmembrane helix</keyword>
<dbReference type="Gene3D" id="1.20.1250.20">
    <property type="entry name" value="MFS general substrate transporter like domains"/>
    <property type="match status" value="1"/>
</dbReference>
<reference evidence="3" key="1">
    <citation type="submission" date="2022-07" db="EMBL/GenBank/DDBJ databases">
        <title>Evaluation of T. orientalis genome assembly methods using nanopore sequencing and analysis of variation between genomes.</title>
        <authorList>
            <person name="Yam J."/>
            <person name="Micallef M.L."/>
            <person name="Liu M."/>
            <person name="Djordjevic S.P."/>
            <person name="Bogema D.R."/>
            <person name="Jenkins C."/>
        </authorList>
    </citation>
    <scope>NUCLEOTIDE SEQUENCE</scope>
    <source>
        <strain evidence="3">Goon Nure</strain>
    </source>
</reference>
<accession>A0A976QUC0</accession>
<dbReference type="SUPFAM" id="SSF103473">
    <property type="entry name" value="MFS general substrate transporter"/>
    <property type="match status" value="1"/>
</dbReference>
<sequence>MTCEGDKCVSEPEKEINSDEHPTPFNLGPMGVLMVFCIIMSLASSLYHNWPAIERIFIDDRVFDSLCTEQQRKNAIPGFFVCDKQRDAIGDLTLYVFFSEFVAFSLCGPLADFIGVYQVLTIGFMAGFFAFLAIYYLHSRLWMLKLACCFWGFSGGSVIIVSVHFARMFPETTSLADGMMIFFENISSVIPIIIGKIMRKYKLTYYQAFGSYVIWGIVPSFLLSITFIPSKISSKNGESKDKKELTEELKNEKFWMNLVVYSIPVTASVFYRKTFSAYFLNNQRLIQVFPIIQLFVFLPTPFIAVLDQFLGIHLTSSLLYVCYIVGFCCFMYPTRGYGLMSIMCFVVAHAAEHQIMHYISQYHPNFESTLMGISYAVVCVVGSVLERIFTLIYNRFSPRAVIYIISGLLILSIVYSIYCHIDSDCGKENKEKLNSYRIIYVIFWLVPFLILCLVLSMRGIYAPKKEKKKATDETLSEYISQKISTISIAFYGFTFYYVCNSFLVLVYIFEISSKIMEQRLKGIALFVFLICFFVLPQLVLIVQFRFSDGFVNITMFTFLLFMFKVALFASKLIIHSKYFVTCFCVFLFLYGYIFFMFTYMLTFYNLQITYAERMYKSSLLHIGSTFTIFILFRFFYRELSIFKRKYYVLWIFSLCFYVFFSATLYMYFSYEMDIPYTWYSANLCFPKGLKENLSEYFDSSCIGVVSNIALTIANFGLLLNTDTTKMLHWLFLGLVIIDALAAVSVLLGQESHLGSSDTPCCVMSILSLILYLILIFLRVFFNSDSLIGNISSIALLISNFVILTLSNNLCWLNAQYNLQKKGQCNCCCNKEKSGCCKNGCCTETPEAEGQKKCTCITSDCKHCYPHLHIKKDKPEANSEAGEQGIGKENGKAKVENGEKEEEKKPVDRTSCLSCLLNKCSKKILTKSNNIVFCFYETEHTQVNKMFLQFYLGSILGWAALVIYVGISKDRYQFHTYL</sequence>
<feature type="transmembrane region" description="Helical" evidence="2">
    <location>
        <begin position="27"/>
        <end position="47"/>
    </location>
</feature>
<proteinExistence type="predicted"/>
<dbReference type="Proteomes" id="UP000244811">
    <property type="component" value="Chromosome 1"/>
</dbReference>
<feature type="transmembrane region" description="Helical" evidence="2">
    <location>
        <begin position="949"/>
        <end position="966"/>
    </location>
</feature>
<feature type="compositionally biased region" description="Basic and acidic residues" evidence="1">
    <location>
        <begin position="888"/>
        <end position="901"/>
    </location>
</feature>
<feature type="transmembrane region" description="Helical" evidence="2">
    <location>
        <begin position="117"/>
        <end position="137"/>
    </location>
</feature>
<dbReference type="InterPro" id="IPR036259">
    <property type="entry name" value="MFS_trans_sf"/>
</dbReference>
<feature type="transmembrane region" description="Helical" evidence="2">
    <location>
        <begin position="144"/>
        <end position="166"/>
    </location>
</feature>
<dbReference type="EMBL" id="CP056069">
    <property type="protein sequence ID" value="UKK00329.2"/>
    <property type="molecule type" value="Genomic_DNA"/>
</dbReference>
<evidence type="ECO:0000256" key="1">
    <source>
        <dbReference type="SAM" id="MobiDB-lite"/>
    </source>
</evidence>
<evidence type="ECO:0000313" key="4">
    <source>
        <dbReference type="Proteomes" id="UP000244811"/>
    </source>
</evidence>
<feature type="transmembrane region" description="Helical" evidence="2">
    <location>
        <begin position="578"/>
        <end position="599"/>
    </location>
</feature>
<feature type="transmembrane region" description="Helical" evidence="2">
    <location>
        <begin position="92"/>
        <end position="111"/>
    </location>
</feature>
<name>A0A976QUC0_THEOR</name>
<feature type="transmembrane region" description="Helical" evidence="2">
    <location>
        <begin position="372"/>
        <end position="393"/>
    </location>
</feature>
<feature type="transmembrane region" description="Helical" evidence="2">
    <location>
        <begin position="400"/>
        <end position="418"/>
    </location>
</feature>
<feature type="region of interest" description="Disordered" evidence="1">
    <location>
        <begin position="874"/>
        <end position="901"/>
    </location>
</feature>
<dbReference type="AlphaFoldDB" id="A0A976QUC0"/>
<feature type="transmembrane region" description="Helical" evidence="2">
    <location>
        <begin position="619"/>
        <end position="636"/>
    </location>
</feature>
<gene>
    <name evidence="3" type="ORF">MACK_000401</name>
</gene>
<feature type="transmembrane region" description="Helical" evidence="2">
    <location>
        <begin position="648"/>
        <end position="668"/>
    </location>
</feature>
<feature type="transmembrane region" description="Helical" evidence="2">
    <location>
        <begin position="178"/>
        <end position="197"/>
    </location>
</feature>
<feature type="transmembrane region" description="Helical" evidence="2">
    <location>
        <begin position="793"/>
        <end position="812"/>
    </location>
</feature>
<evidence type="ECO:0000313" key="3">
    <source>
        <dbReference type="EMBL" id="UKK00329.2"/>
    </source>
</evidence>
<feature type="transmembrane region" description="Helical" evidence="2">
    <location>
        <begin position="760"/>
        <end position="781"/>
    </location>
</feature>
<feature type="transmembrane region" description="Helical" evidence="2">
    <location>
        <begin position="550"/>
        <end position="569"/>
    </location>
</feature>
<feature type="transmembrane region" description="Helical" evidence="2">
    <location>
        <begin position="209"/>
        <end position="228"/>
    </location>
</feature>
<feature type="region of interest" description="Disordered" evidence="1">
    <location>
        <begin position="1"/>
        <end position="22"/>
    </location>
</feature>
<feature type="transmembrane region" description="Helical" evidence="2">
    <location>
        <begin position="726"/>
        <end position="748"/>
    </location>
</feature>
<feature type="transmembrane region" description="Helical" evidence="2">
    <location>
        <begin position="254"/>
        <end position="272"/>
    </location>
</feature>
<feature type="transmembrane region" description="Helical" evidence="2">
    <location>
        <begin position="438"/>
        <end position="461"/>
    </location>
</feature>
<organism evidence="3 4">
    <name type="scientific">Theileria orientalis</name>
    <dbReference type="NCBI Taxonomy" id="68886"/>
    <lineage>
        <taxon>Eukaryota</taxon>
        <taxon>Sar</taxon>
        <taxon>Alveolata</taxon>
        <taxon>Apicomplexa</taxon>
        <taxon>Aconoidasida</taxon>
        <taxon>Piroplasmida</taxon>
        <taxon>Theileriidae</taxon>
        <taxon>Theileria</taxon>
    </lineage>
</organism>